<dbReference type="Gene3D" id="3.30.160.20">
    <property type="match status" value="1"/>
</dbReference>
<dbReference type="AlphaFoldDB" id="A0A1R2AMJ7"/>
<dbReference type="EMBL" id="MPUH01002025">
    <property type="protein sequence ID" value="OMJ65630.1"/>
    <property type="molecule type" value="Genomic_DNA"/>
</dbReference>
<keyword evidence="2" id="KW-0488">Methylation</keyword>
<protein>
    <recommendedName>
        <fullName evidence="5">Prokaryotic-type class I peptide chain release factors domain-containing protein</fullName>
    </recommendedName>
</protein>
<dbReference type="InterPro" id="IPR050057">
    <property type="entry name" value="Prokaryotic/Mito_RF"/>
</dbReference>
<dbReference type="SUPFAM" id="SSF75620">
    <property type="entry name" value="Release factor"/>
    <property type="match status" value="1"/>
</dbReference>
<proteinExistence type="inferred from homology"/>
<evidence type="ECO:0000256" key="4">
    <source>
        <dbReference type="SAM" id="Coils"/>
    </source>
</evidence>
<sequence length="375" mass="42839">MQLIRWFKASALTTSILSHLKPYKDQSLALNEQIIQISTQANQAEKLRDLQIKLSSLDYYVKLSDLFNNTLKSINDLELMLKDQDMAEIAEEELKEKESELDDLEQQAIDLLLEKDIDDESNVIIEIKPGVGGSESSLFSEDLMNMYIAYAELMRWRHSIMHLSEDTQINRGVKEAIIKIEGRNVYSLLKYESGVHKVIRVPETEKAGRLHSSTACVIVLPDHPPVTFKINEKDIKIDVMRARGPGGQHVNKTESAVRVTHLPTGLVAQCQDSRSQVQNRESALEVLYARVYDQDKIKKMQELSKTKKLIKGSGDRSEKIRTYNFPQDRITDHRFDLTAHGIQEMMRGLLLKKFVDTAQQYARKKAIDNLLSGNN</sequence>
<dbReference type="OrthoDB" id="2019491at2759"/>
<organism evidence="6 7">
    <name type="scientific">Stentor coeruleus</name>
    <dbReference type="NCBI Taxonomy" id="5963"/>
    <lineage>
        <taxon>Eukaryota</taxon>
        <taxon>Sar</taxon>
        <taxon>Alveolata</taxon>
        <taxon>Ciliophora</taxon>
        <taxon>Postciliodesmatophora</taxon>
        <taxon>Heterotrichea</taxon>
        <taxon>Heterotrichida</taxon>
        <taxon>Stentoridae</taxon>
        <taxon>Stentor</taxon>
    </lineage>
</organism>
<keyword evidence="4" id="KW-0175">Coiled coil</keyword>
<dbReference type="GO" id="GO:0003747">
    <property type="term" value="F:translation release factor activity"/>
    <property type="evidence" value="ECO:0007669"/>
    <property type="project" value="InterPro"/>
</dbReference>
<dbReference type="InterPro" id="IPR005139">
    <property type="entry name" value="PCRF"/>
</dbReference>
<evidence type="ECO:0000256" key="1">
    <source>
        <dbReference type="ARBA" id="ARBA00010835"/>
    </source>
</evidence>
<gene>
    <name evidence="6" type="ORF">SteCoe_37878</name>
</gene>
<dbReference type="PANTHER" id="PTHR43804">
    <property type="entry name" value="LD18447P"/>
    <property type="match status" value="1"/>
</dbReference>
<dbReference type="InterPro" id="IPR000352">
    <property type="entry name" value="Pep_chain_release_fac_I"/>
</dbReference>
<feature type="domain" description="Prokaryotic-type class I peptide chain release factors" evidence="5">
    <location>
        <begin position="241"/>
        <end position="257"/>
    </location>
</feature>
<dbReference type="Gene3D" id="6.10.140.1950">
    <property type="match status" value="1"/>
</dbReference>
<reference evidence="6 7" key="1">
    <citation type="submission" date="2016-11" db="EMBL/GenBank/DDBJ databases">
        <title>The macronuclear genome of Stentor coeruleus: a giant cell with tiny introns.</title>
        <authorList>
            <person name="Slabodnick M."/>
            <person name="Ruby J.G."/>
            <person name="Reiff S.B."/>
            <person name="Swart E.C."/>
            <person name="Gosai S."/>
            <person name="Prabakaran S."/>
            <person name="Witkowska E."/>
            <person name="Larue G.E."/>
            <person name="Fisher S."/>
            <person name="Freeman R.M."/>
            <person name="Gunawardena J."/>
            <person name="Chu W."/>
            <person name="Stover N.A."/>
            <person name="Gregory B.D."/>
            <person name="Nowacki M."/>
            <person name="Derisi J."/>
            <person name="Roy S.W."/>
            <person name="Marshall W.F."/>
            <person name="Sood P."/>
        </authorList>
    </citation>
    <scope>NUCLEOTIDE SEQUENCE [LARGE SCALE GENOMIC DNA]</scope>
    <source>
        <strain evidence="6">WM001</strain>
    </source>
</reference>
<dbReference type="GO" id="GO:0005737">
    <property type="term" value="C:cytoplasm"/>
    <property type="evidence" value="ECO:0007669"/>
    <property type="project" value="UniProtKB-ARBA"/>
</dbReference>
<dbReference type="PANTHER" id="PTHR43804:SF7">
    <property type="entry name" value="LD18447P"/>
    <property type="match status" value="1"/>
</dbReference>
<dbReference type="Pfam" id="PF03462">
    <property type="entry name" value="PCRF"/>
    <property type="match status" value="1"/>
</dbReference>
<evidence type="ECO:0000259" key="5">
    <source>
        <dbReference type="PROSITE" id="PS00745"/>
    </source>
</evidence>
<keyword evidence="3" id="KW-0648">Protein biosynthesis</keyword>
<accession>A0A1R2AMJ7</accession>
<dbReference type="Proteomes" id="UP000187209">
    <property type="component" value="Unassembled WGS sequence"/>
</dbReference>
<dbReference type="SMART" id="SM00937">
    <property type="entry name" value="PCRF"/>
    <property type="match status" value="1"/>
</dbReference>
<comment type="caution">
    <text evidence="6">The sequence shown here is derived from an EMBL/GenBank/DDBJ whole genome shotgun (WGS) entry which is preliminary data.</text>
</comment>
<keyword evidence="7" id="KW-1185">Reference proteome</keyword>
<evidence type="ECO:0000313" key="7">
    <source>
        <dbReference type="Proteomes" id="UP000187209"/>
    </source>
</evidence>
<feature type="coiled-coil region" evidence="4">
    <location>
        <begin position="80"/>
        <end position="114"/>
    </location>
</feature>
<dbReference type="PROSITE" id="PS00745">
    <property type="entry name" value="RF_PROK_I"/>
    <property type="match status" value="1"/>
</dbReference>
<dbReference type="FunFam" id="3.30.160.20:FF:000004">
    <property type="entry name" value="Peptide chain release factor 1"/>
    <property type="match status" value="1"/>
</dbReference>
<comment type="similarity">
    <text evidence="1">Belongs to the prokaryotic/mitochondrial release factor family.</text>
</comment>
<dbReference type="InterPro" id="IPR045853">
    <property type="entry name" value="Pep_chain_release_fac_I_sf"/>
</dbReference>
<evidence type="ECO:0000313" key="6">
    <source>
        <dbReference type="EMBL" id="OMJ65630.1"/>
    </source>
</evidence>
<evidence type="ECO:0000256" key="2">
    <source>
        <dbReference type="ARBA" id="ARBA00022481"/>
    </source>
</evidence>
<dbReference type="Gene3D" id="3.30.70.1660">
    <property type="match status" value="1"/>
</dbReference>
<name>A0A1R2AMJ7_9CILI</name>
<evidence type="ECO:0000256" key="3">
    <source>
        <dbReference type="ARBA" id="ARBA00022917"/>
    </source>
</evidence>
<dbReference type="Pfam" id="PF00472">
    <property type="entry name" value="RF-1"/>
    <property type="match status" value="1"/>
</dbReference>